<sequence length="122" mass="13667">MHEMTEAIGAAQQRLRAINPMFPALIRLHEALHRCAYPVDAMDDETHQRRLNDLAGKTVEVAAAFLSCRSDLNLDTKSKIEEIVTALTTMPSWAHRDFSRSRLIELERDLRAVAGAIAAARD</sequence>
<dbReference type="EMBL" id="PYUC01000001">
    <property type="protein sequence ID" value="PTB22557.1"/>
    <property type="molecule type" value="Genomic_DNA"/>
</dbReference>
<dbReference type="Proteomes" id="UP000240638">
    <property type="component" value="Unassembled WGS sequence"/>
</dbReference>
<evidence type="ECO:0000313" key="2">
    <source>
        <dbReference type="Proteomes" id="UP000240638"/>
    </source>
</evidence>
<reference evidence="1 2" key="1">
    <citation type="submission" date="2018-03" db="EMBL/GenBank/DDBJ databases">
        <title>Whole genome analyses suggest that Burkholderia sensu lato contains two further novel genera in the rhizoxinica-symbiotica group Mycetohabitans gen. nov., and Trinickia gen. nov.: implications for the evolution of diazotrophy and nodulation in the Burkholderiaceae.</title>
        <authorList>
            <person name="Estrada De Los Santos P."/>
            <person name="Palmer M."/>
            <person name="Chavez-Ramirez B."/>
            <person name="Steenkamp E.T."/>
            <person name="Hirsch A.M."/>
            <person name="Manyaka P."/>
            <person name="Maluk M."/>
            <person name="Lafos M."/>
            <person name="Crook M."/>
            <person name="Gross E."/>
            <person name="Simon M.F."/>
            <person name="Bueno Dos Reis Junior F."/>
            <person name="Poole P.S."/>
            <person name="Venter S.N."/>
            <person name="James E.K."/>
        </authorList>
    </citation>
    <scope>NUCLEOTIDE SEQUENCE [LARGE SCALE GENOMIC DNA]</scope>
    <source>
        <strain evidence="1 2">JPY-366</strain>
    </source>
</reference>
<accession>A0A2T3Y1B1</accession>
<gene>
    <name evidence="1" type="ORF">C9I57_01905</name>
</gene>
<organism evidence="1 2">
    <name type="scientific">Trinickia symbiotica</name>
    <dbReference type="NCBI Taxonomy" id="863227"/>
    <lineage>
        <taxon>Bacteria</taxon>
        <taxon>Pseudomonadati</taxon>
        <taxon>Pseudomonadota</taxon>
        <taxon>Betaproteobacteria</taxon>
        <taxon>Burkholderiales</taxon>
        <taxon>Burkholderiaceae</taxon>
        <taxon>Trinickia</taxon>
    </lineage>
</organism>
<dbReference type="AlphaFoldDB" id="A0A2T3Y1B1"/>
<proteinExistence type="predicted"/>
<comment type="caution">
    <text evidence="1">The sequence shown here is derived from an EMBL/GenBank/DDBJ whole genome shotgun (WGS) entry which is preliminary data.</text>
</comment>
<evidence type="ECO:0000313" key="1">
    <source>
        <dbReference type="EMBL" id="PTB22557.1"/>
    </source>
</evidence>
<protein>
    <submittedName>
        <fullName evidence="1">Uncharacterized protein</fullName>
    </submittedName>
</protein>
<name>A0A2T3Y1B1_9BURK</name>